<evidence type="ECO:0000313" key="2">
    <source>
        <dbReference type="Proteomes" id="UP000284531"/>
    </source>
</evidence>
<dbReference type="OrthoDB" id="581042at2"/>
<protein>
    <submittedName>
        <fullName evidence="1">Uncharacterized protein DUF4238</fullName>
    </submittedName>
</protein>
<accession>A0A419WF76</accession>
<dbReference type="EMBL" id="RAPQ01000015">
    <property type="protein sequence ID" value="RKD94141.1"/>
    <property type="molecule type" value="Genomic_DNA"/>
</dbReference>
<proteinExistence type="predicted"/>
<dbReference type="AlphaFoldDB" id="A0A419WF76"/>
<dbReference type="Proteomes" id="UP000284531">
    <property type="component" value="Unassembled WGS sequence"/>
</dbReference>
<reference evidence="1 2" key="1">
    <citation type="submission" date="2018-09" db="EMBL/GenBank/DDBJ databases">
        <title>Genomic Encyclopedia of Archaeal and Bacterial Type Strains, Phase II (KMG-II): from individual species to whole genera.</title>
        <authorList>
            <person name="Goeker M."/>
        </authorList>
    </citation>
    <scope>NUCLEOTIDE SEQUENCE [LARGE SCALE GENOMIC DNA]</scope>
    <source>
        <strain evidence="1 2">DSM 21950</strain>
    </source>
</reference>
<sequence length="306" mass="36016">MANNITKRQHYVWRNYLRAWANDDVIYAYIKMKQDIIQTELMNVAQKRYFNNIEKFDATEEKFLKYTCSKIKGPIKKIVDDLFAILDIYNGVKKIQEEITDEVPKPLEEIEKNGFELLHSEIEGHGSNLIACRKKEDLYFFDNEMQKYKALMYICFQYFRTKKQKDSQIKNFEGTPLDIGKIYNFLAITSAAQVAQNISFDPKIRYCLLEITNNEISFITGDQPVINLVADDVDDEGGAKDLVFYYPISPKHAIKIEFNDLGEKYQHRELSVEEVDDLNKKMINEYHEFIFADSHEQLNSYTQHFV</sequence>
<dbReference type="RefSeq" id="WP_120241970.1">
    <property type="nucleotide sequence ID" value="NZ_RAPQ01000015.1"/>
</dbReference>
<name>A0A419WF76_9BACT</name>
<gene>
    <name evidence="1" type="ORF">BXY64_4304</name>
</gene>
<keyword evidence="2" id="KW-1185">Reference proteome</keyword>
<organism evidence="1 2">
    <name type="scientific">Marinifilum flexuosum</name>
    <dbReference type="NCBI Taxonomy" id="1117708"/>
    <lineage>
        <taxon>Bacteria</taxon>
        <taxon>Pseudomonadati</taxon>
        <taxon>Bacteroidota</taxon>
        <taxon>Bacteroidia</taxon>
        <taxon>Marinilabiliales</taxon>
        <taxon>Marinifilaceae</taxon>
    </lineage>
</organism>
<dbReference type="Pfam" id="PF14022">
    <property type="entry name" value="DUF4238"/>
    <property type="match status" value="1"/>
</dbReference>
<evidence type="ECO:0000313" key="1">
    <source>
        <dbReference type="EMBL" id="RKD94141.1"/>
    </source>
</evidence>
<comment type="caution">
    <text evidence="1">The sequence shown here is derived from an EMBL/GenBank/DDBJ whole genome shotgun (WGS) entry which is preliminary data.</text>
</comment>
<dbReference type="InterPro" id="IPR025332">
    <property type="entry name" value="DUF4238"/>
</dbReference>